<dbReference type="InterPro" id="IPR019240">
    <property type="entry name" value="DUF2196"/>
</dbReference>
<dbReference type="OrthoDB" id="20105at2759"/>
<feature type="region of interest" description="Disordered" evidence="1">
    <location>
        <begin position="64"/>
        <end position="167"/>
    </location>
</feature>
<comment type="caution">
    <text evidence="2">The sequence shown here is derived from an EMBL/GenBank/DDBJ whole genome shotgun (WGS) entry which is preliminary data.</text>
</comment>
<accession>A0A175VR21</accession>
<dbReference type="EMBL" id="LCTW02000403">
    <property type="protein sequence ID" value="KXX73948.1"/>
    <property type="molecule type" value="Genomic_DNA"/>
</dbReference>
<gene>
    <name evidence="2" type="ORF">MMYC01_208725</name>
</gene>
<dbReference type="VEuPathDB" id="FungiDB:MMYC01_208725"/>
<evidence type="ECO:0000256" key="1">
    <source>
        <dbReference type="SAM" id="MobiDB-lite"/>
    </source>
</evidence>
<evidence type="ECO:0000313" key="3">
    <source>
        <dbReference type="Proteomes" id="UP000078237"/>
    </source>
</evidence>
<dbReference type="PANTHER" id="PTHR40069:SF1">
    <property type="entry name" value="YWBE PROTEIN"/>
    <property type="match status" value="1"/>
</dbReference>
<sequence length="188" mass="19722">MARVPTITLVVPGAHVNIVMKADQPTGRMVRGTVAQVLTRGNHPRGIKVRLADGRVGRVQSMAGTSVLGTHDTGTEISTDALPASSAHSGPRQSHDRQLSHSGQEQPLSAQQIGLDAYIKPAKKRGRDRGRNGGSTAAEAETRNSSGPQNSSLGQLSPQDEASTCPVCHGFTGDAAALTHHVQSHFDD</sequence>
<evidence type="ECO:0000313" key="2">
    <source>
        <dbReference type="EMBL" id="KXX73948.1"/>
    </source>
</evidence>
<protein>
    <submittedName>
        <fullName evidence="2">Uncharacterized protein YwbE</fullName>
    </submittedName>
</protein>
<dbReference type="AlphaFoldDB" id="A0A175VR21"/>
<proteinExistence type="predicted"/>
<dbReference type="NCBIfam" id="TIGR03833">
    <property type="entry name" value="YwbE family protein"/>
    <property type="match status" value="1"/>
</dbReference>
<name>A0A175VR21_9PEZI</name>
<dbReference type="Pfam" id="PF09962">
    <property type="entry name" value="DUF2196"/>
    <property type="match status" value="1"/>
</dbReference>
<feature type="compositionally biased region" description="Polar residues" evidence="1">
    <location>
        <begin position="143"/>
        <end position="162"/>
    </location>
</feature>
<organism evidence="2 3">
    <name type="scientific">Madurella mycetomatis</name>
    <dbReference type="NCBI Taxonomy" id="100816"/>
    <lineage>
        <taxon>Eukaryota</taxon>
        <taxon>Fungi</taxon>
        <taxon>Dikarya</taxon>
        <taxon>Ascomycota</taxon>
        <taxon>Pezizomycotina</taxon>
        <taxon>Sordariomycetes</taxon>
        <taxon>Sordariomycetidae</taxon>
        <taxon>Sordariales</taxon>
        <taxon>Sordariales incertae sedis</taxon>
        <taxon>Madurella</taxon>
    </lineage>
</organism>
<keyword evidence="3" id="KW-1185">Reference proteome</keyword>
<dbReference type="PANTHER" id="PTHR40069">
    <property type="entry name" value="YWBE PROTEIN"/>
    <property type="match status" value="1"/>
</dbReference>
<dbReference type="Proteomes" id="UP000078237">
    <property type="component" value="Unassembled WGS sequence"/>
</dbReference>
<reference evidence="2 3" key="1">
    <citation type="journal article" date="2016" name="Genome Announc.">
        <title>Genome Sequence of Madurella mycetomatis mm55, Isolated from a Human Mycetoma Case in Sudan.</title>
        <authorList>
            <person name="Smit S."/>
            <person name="Derks M.F."/>
            <person name="Bervoets S."/>
            <person name="Fahal A."/>
            <person name="van Leeuwen W."/>
            <person name="van Belkum A."/>
            <person name="van de Sande W.W."/>
        </authorList>
    </citation>
    <scope>NUCLEOTIDE SEQUENCE [LARGE SCALE GENOMIC DNA]</scope>
    <source>
        <strain evidence="3">mm55</strain>
    </source>
</reference>
<feature type="compositionally biased region" description="Polar residues" evidence="1">
    <location>
        <begin position="100"/>
        <end position="112"/>
    </location>
</feature>